<evidence type="ECO:0000313" key="2">
    <source>
        <dbReference type="EMBL" id="KZV78975.1"/>
    </source>
</evidence>
<feature type="region of interest" description="Disordered" evidence="1">
    <location>
        <begin position="1"/>
        <end position="122"/>
    </location>
</feature>
<organism evidence="2 3">
    <name type="scientific">Exidia glandulosa HHB12029</name>
    <dbReference type="NCBI Taxonomy" id="1314781"/>
    <lineage>
        <taxon>Eukaryota</taxon>
        <taxon>Fungi</taxon>
        <taxon>Dikarya</taxon>
        <taxon>Basidiomycota</taxon>
        <taxon>Agaricomycotina</taxon>
        <taxon>Agaricomycetes</taxon>
        <taxon>Auriculariales</taxon>
        <taxon>Exidiaceae</taxon>
        <taxon>Exidia</taxon>
    </lineage>
</organism>
<feature type="compositionally biased region" description="Basic and acidic residues" evidence="1">
    <location>
        <begin position="71"/>
        <end position="81"/>
    </location>
</feature>
<protein>
    <submittedName>
        <fullName evidence="2">Uncharacterized protein</fullName>
    </submittedName>
</protein>
<feature type="compositionally biased region" description="Polar residues" evidence="1">
    <location>
        <begin position="107"/>
        <end position="117"/>
    </location>
</feature>
<sequence>MVSTLSRATPAPPPVVTYAEPRVNPGRYKPAPPRGPVRFNNAPPASPNTHIAGGRNYRRRIRRDTPYPGPRDQRDSGDGSRHSASKPASRDGSRTPSSNNRSPPLYSPTSPTWTQTYPERPRSAPDAFMREATVPLMEPLPINAQTPLFLPGSPNIPPPGSPVPAQDINAPIEREVFAWQPAAVQSAFPVQTRVTPTEFHSPVYDPNQIMTPSLSIPTDLLPENLVDMGNVFPYSLDDPTMLISPDVFN</sequence>
<name>A0A166NBM8_EXIGL</name>
<proteinExistence type="predicted"/>
<evidence type="ECO:0000313" key="3">
    <source>
        <dbReference type="Proteomes" id="UP000077266"/>
    </source>
</evidence>
<gene>
    <name evidence="2" type="ORF">EXIGLDRAFT_782972</name>
</gene>
<dbReference type="AlphaFoldDB" id="A0A166NBM8"/>
<dbReference type="InParanoid" id="A0A166NBM8"/>
<dbReference type="EMBL" id="KV426709">
    <property type="protein sequence ID" value="KZV78975.1"/>
    <property type="molecule type" value="Genomic_DNA"/>
</dbReference>
<accession>A0A166NBM8</accession>
<keyword evidence="3" id="KW-1185">Reference proteome</keyword>
<feature type="compositionally biased region" description="Low complexity" evidence="1">
    <location>
        <begin position="94"/>
        <end position="104"/>
    </location>
</feature>
<reference evidence="2 3" key="1">
    <citation type="journal article" date="2016" name="Mol. Biol. Evol.">
        <title>Comparative Genomics of Early-Diverging Mushroom-Forming Fungi Provides Insights into the Origins of Lignocellulose Decay Capabilities.</title>
        <authorList>
            <person name="Nagy L.G."/>
            <person name="Riley R."/>
            <person name="Tritt A."/>
            <person name="Adam C."/>
            <person name="Daum C."/>
            <person name="Floudas D."/>
            <person name="Sun H."/>
            <person name="Yadav J.S."/>
            <person name="Pangilinan J."/>
            <person name="Larsson K.H."/>
            <person name="Matsuura K."/>
            <person name="Barry K."/>
            <person name="Labutti K."/>
            <person name="Kuo R."/>
            <person name="Ohm R.A."/>
            <person name="Bhattacharya S.S."/>
            <person name="Shirouzu T."/>
            <person name="Yoshinaga Y."/>
            <person name="Martin F.M."/>
            <person name="Grigoriev I.V."/>
            <person name="Hibbett D.S."/>
        </authorList>
    </citation>
    <scope>NUCLEOTIDE SEQUENCE [LARGE SCALE GENOMIC DNA]</scope>
    <source>
        <strain evidence="2 3">HHB12029</strain>
    </source>
</reference>
<evidence type="ECO:0000256" key="1">
    <source>
        <dbReference type="SAM" id="MobiDB-lite"/>
    </source>
</evidence>
<dbReference type="Proteomes" id="UP000077266">
    <property type="component" value="Unassembled WGS sequence"/>
</dbReference>